<feature type="domain" description="ABC transporter" evidence="5">
    <location>
        <begin position="184"/>
        <end position="415"/>
    </location>
</feature>
<dbReference type="InterPro" id="IPR027417">
    <property type="entry name" value="P-loop_NTPase"/>
</dbReference>
<dbReference type="Proteomes" id="UP000183687">
    <property type="component" value="Unassembled WGS sequence"/>
</dbReference>
<evidence type="ECO:0000313" key="7">
    <source>
        <dbReference type="Proteomes" id="UP000183687"/>
    </source>
</evidence>
<keyword evidence="2" id="KW-0547">Nucleotide-binding</keyword>
<dbReference type="Gene3D" id="3.40.50.300">
    <property type="entry name" value="P-loop containing nucleotide triphosphate hydrolases"/>
    <property type="match status" value="1"/>
</dbReference>
<dbReference type="InterPro" id="IPR051782">
    <property type="entry name" value="ABC_Transporter_VariousFunc"/>
</dbReference>
<keyword evidence="4" id="KW-0812">Transmembrane</keyword>
<evidence type="ECO:0000256" key="1">
    <source>
        <dbReference type="ARBA" id="ARBA00022448"/>
    </source>
</evidence>
<dbReference type="Pfam" id="PF00005">
    <property type="entry name" value="ABC_tran"/>
    <property type="match status" value="1"/>
</dbReference>
<feature type="transmembrane region" description="Helical" evidence="4">
    <location>
        <begin position="143"/>
        <end position="163"/>
    </location>
</feature>
<dbReference type="SMART" id="SM00382">
    <property type="entry name" value="AAA"/>
    <property type="match status" value="1"/>
</dbReference>
<gene>
    <name evidence="6" type="ORF">SAMN04489746_1374</name>
</gene>
<dbReference type="PANTHER" id="PTHR42939:SF1">
    <property type="entry name" value="ABC TRANSPORTER ATP-BINDING PROTEIN ALBC-RELATED"/>
    <property type="match status" value="1"/>
</dbReference>
<dbReference type="SUPFAM" id="SSF52540">
    <property type="entry name" value="P-loop containing nucleoside triphosphate hydrolases"/>
    <property type="match status" value="1"/>
</dbReference>
<dbReference type="CDD" id="cd03230">
    <property type="entry name" value="ABC_DR_subfamily_A"/>
    <property type="match status" value="1"/>
</dbReference>
<keyword evidence="1" id="KW-0813">Transport</keyword>
<dbReference type="InterPro" id="IPR003593">
    <property type="entry name" value="AAA+_ATPase"/>
</dbReference>
<keyword evidence="4" id="KW-1133">Transmembrane helix</keyword>
<evidence type="ECO:0000313" key="6">
    <source>
        <dbReference type="EMBL" id="SEB97688.1"/>
    </source>
</evidence>
<feature type="transmembrane region" description="Helical" evidence="4">
    <location>
        <begin position="80"/>
        <end position="96"/>
    </location>
</feature>
<accession>A0AB38A7W7</accession>
<evidence type="ECO:0000256" key="2">
    <source>
        <dbReference type="ARBA" id="ARBA00022741"/>
    </source>
</evidence>
<evidence type="ECO:0000259" key="5">
    <source>
        <dbReference type="PROSITE" id="PS50893"/>
    </source>
</evidence>
<sequence length="415" mass="46630">MLFSIFYCFFSFIILFAPGFFVCLIKNGLGDVQYPICYWYGNQIIVQTAAHSIGLITIALLVLSFCLGSIAYLALHYKRIELCVGYIILFLLPYLPNYDSLSTSLPFLFKYLPSTYLSFARLSGFPDTFGQYNIVPFEGMTPFWGVMILLVYIVGISMLGCVINRVAQNKRYKSARDHSKIQSLVVDDVSVSYTKNVVLQHVQLKLYPGEIQGLIAPNGCGKSTLLDALSGSTSLHTVRASIALGLKEEESPISPADYRYKKYLVYVPSEGQLLYPHLTVEENLKLVGVLWGTVAQMEHTISVFGIGSYREKQVRTLSQGMKQQASLAAAFMTSAQFLLLDEPMNALDPSVVRMDEHILKQFVQRGGSIVLSSHLLVNLERICTRVLYIKNREVQTVELDSKAMNLEQLYFDIYA</sequence>
<feature type="transmembrane region" description="Helical" evidence="4">
    <location>
        <begin position="7"/>
        <end position="29"/>
    </location>
</feature>
<protein>
    <submittedName>
        <fullName evidence="6">ABC-type multidrug transport system, ATPase component</fullName>
    </submittedName>
</protein>
<comment type="caution">
    <text evidence="6">The sequence shown here is derived from an EMBL/GenBank/DDBJ whole genome shotgun (WGS) entry which is preliminary data.</text>
</comment>
<dbReference type="GO" id="GO:0005524">
    <property type="term" value="F:ATP binding"/>
    <property type="evidence" value="ECO:0007669"/>
    <property type="project" value="UniProtKB-KW"/>
</dbReference>
<evidence type="ECO:0000256" key="3">
    <source>
        <dbReference type="ARBA" id="ARBA00022840"/>
    </source>
</evidence>
<keyword evidence="3" id="KW-0067">ATP-binding</keyword>
<feature type="transmembrane region" description="Helical" evidence="4">
    <location>
        <begin position="49"/>
        <end position="73"/>
    </location>
</feature>
<dbReference type="PANTHER" id="PTHR42939">
    <property type="entry name" value="ABC TRANSPORTER ATP-BINDING PROTEIN ALBC-RELATED"/>
    <property type="match status" value="1"/>
</dbReference>
<dbReference type="PROSITE" id="PS50893">
    <property type="entry name" value="ABC_TRANSPORTER_2"/>
    <property type="match status" value="1"/>
</dbReference>
<name>A0AB38A7W7_9ACTN</name>
<dbReference type="EMBL" id="FNSH01000001">
    <property type="protein sequence ID" value="SEB97688.1"/>
    <property type="molecule type" value="Genomic_DNA"/>
</dbReference>
<evidence type="ECO:0000256" key="4">
    <source>
        <dbReference type="SAM" id="Phobius"/>
    </source>
</evidence>
<proteinExistence type="predicted"/>
<keyword evidence="4" id="KW-0472">Membrane</keyword>
<dbReference type="AlphaFoldDB" id="A0AB38A7W7"/>
<organism evidence="6 7">
    <name type="scientific">Atopobium minutum</name>
    <dbReference type="NCBI Taxonomy" id="1381"/>
    <lineage>
        <taxon>Bacteria</taxon>
        <taxon>Bacillati</taxon>
        <taxon>Actinomycetota</taxon>
        <taxon>Coriobacteriia</taxon>
        <taxon>Coriobacteriales</taxon>
        <taxon>Atopobiaceae</taxon>
        <taxon>Atopobium</taxon>
    </lineage>
</organism>
<reference evidence="6 7" key="1">
    <citation type="submission" date="2016-10" db="EMBL/GenBank/DDBJ databases">
        <authorList>
            <person name="Varghese N."/>
            <person name="Submissions S."/>
        </authorList>
    </citation>
    <scope>NUCLEOTIDE SEQUENCE [LARGE SCALE GENOMIC DNA]</scope>
    <source>
        <strain evidence="6 7">DSM 20586</strain>
    </source>
</reference>
<dbReference type="InterPro" id="IPR003439">
    <property type="entry name" value="ABC_transporter-like_ATP-bd"/>
</dbReference>
<dbReference type="GO" id="GO:0016887">
    <property type="term" value="F:ATP hydrolysis activity"/>
    <property type="evidence" value="ECO:0007669"/>
    <property type="project" value="InterPro"/>
</dbReference>